<keyword evidence="1" id="KW-0812">Transmembrane</keyword>
<accession>A0ABV8S7P2</accession>
<feature type="transmembrane region" description="Helical" evidence="1">
    <location>
        <begin position="89"/>
        <end position="107"/>
    </location>
</feature>
<gene>
    <name evidence="2" type="ORF">ACFO1S_05750</name>
</gene>
<name>A0ABV8S7P2_9BACL</name>
<evidence type="ECO:0000256" key="1">
    <source>
        <dbReference type="SAM" id="Phobius"/>
    </source>
</evidence>
<feature type="transmembrane region" description="Helical" evidence="1">
    <location>
        <begin position="60"/>
        <end position="82"/>
    </location>
</feature>
<dbReference type="RefSeq" id="WP_204606104.1">
    <property type="nucleotide sequence ID" value="NZ_JBHSED010000006.1"/>
</dbReference>
<evidence type="ECO:0000313" key="3">
    <source>
        <dbReference type="Proteomes" id="UP001595755"/>
    </source>
</evidence>
<organism evidence="2 3">
    <name type="scientific">Cohnella boryungensis</name>
    <dbReference type="NCBI Taxonomy" id="768479"/>
    <lineage>
        <taxon>Bacteria</taxon>
        <taxon>Bacillati</taxon>
        <taxon>Bacillota</taxon>
        <taxon>Bacilli</taxon>
        <taxon>Bacillales</taxon>
        <taxon>Paenibacillaceae</taxon>
        <taxon>Cohnella</taxon>
    </lineage>
</organism>
<feature type="transmembrane region" description="Helical" evidence="1">
    <location>
        <begin position="20"/>
        <end position="40"/>
    </location>
</feature>
<keyword evidence="1" id="KW-1133">Transmembrane helix</keyword>
<keyword evidence="1" id="KW-0472">Membrane</keyword>
<sequence>MQQFAVVVREVRKLLLSIKLLRTLLPYHQHILFGSLGVLFLEELLYRSVSYSGYDTLNTLFFDIPLHLVAYYGFFVGLWLTLISPNVKYLAYGLWFYAFLALFPFEYLRLAHFVQAAIYAAAGYGVFRYAAISNGPTSKRTLEG</sequence>
<dbReference type="EMBL" id="JBHSED010000006">
    <property type="protein sequence ID" value="MFC4302948.1"/>
    <property type="molecule type" value="Genomic_DNA"/>
</dbReference>
<comment type="caution">
    <text evidence="2">The sequence shown here is derived from an EMBL/GenBank/DDBJ whole genome shotgun (WGS) entry which is preliminary data.</text>
</comment>
<reference evidence="3" key="1">
    <citation type="journal article" date="2019" name="Int. J. Syst. Evol. Microbiol.">
        <title>The Global Catalogue of Microorganisms (GCM) 10K type strain sequencing project: providing services to taxonomists for standard genome sequencing and annotation.</title>
        <authorList>
            <consortium name="The Broad Institute Genomics Platform"/>
            <consortium name="The Broad Institute Genome Sequencing Center for Infectious Disease"/>
            <person name="Wu L."/>
            <person name="Ma J."/>
        </authorList>
    </citation>
    <scope>NUCLEOTIDE SEQUENCE [LARGE SCALE GENOMIC DNA]</scope>
    <source>
        <strain evidence="3">CGMCC 4.1641</strain>
    </source>
</reference>
<protein>
    <submittedName>
        <fullName evidence="2">Uncharacterized protein</fullName>
    </submittedName>
</protein>
<feature type="transmembrane region" description="Helical" evidence="1">
    <location>
        <begin position="113"/>
        <end position="131"/>
    </location>
</feature>
<evidence type="ECO:0000313" key="2">
    <source>
        <dbReference type="EMBL" id="MFC4302948.1"/>
    </source>
</evidence>
<proteinExistence type="predicted"/>
<dbReference type="Proteomes" id="UP001595755">
    <property type="component" value="Unassembled WGS sequence"/>
</dbReference>
<keyword evidence="3" id="KW-1185">Reference proteome</keyword>